<sequence length="140" mass="14621">MAFGWSLSSSIKALHHSTSVTFESDVSLAVWLFVQQRVCISPVTGVTGPGPIGDGVCPLSGLGIPSPWAPPAAATSFDPLPPHPRNLAATLSRIRLRDSTNGLSILTSHQSSAAASFGLGEFVLLLLLCNLGSRTPPPFF</sequence>
<evidence type="ECO:0000313" key="1">
    <source>
        <dbReference type="EMBL" id="KAA1110989.1"/>
    </source>
</evidence>
<keyword evidence="2" id="KW-1185">Reference proteome</keyword>
<evidence type="ECO:0000313" key="2">
    <source>
        <dbReference type="Proteomes" id="UP000324748"/>
    </source>
</evidence>
<reference evidence="1 2" key="1">
    <citation type="submission" date="2019-05" db="EMBL/GenBank/DDBJ databases">
        <title>Emergence of the Ug99 lineage of the wheat stem rust pathogen through somatic hybridization.</title>
        <authorList>
            <person name="Li F."/>
            <person name="Upadhyaya N.M."/>
            <person name="Sperschneider J."/>
            <person name="Matny O."/>
            <person name="Nguyen-Phuc H."/>
            <person name="Mago R."/>
            <person name="Raley C."/>
            <person name="Miller M.E."/>
            <person name="Silverstein K.A.T."/>
            <person name="Henningsen E."/>
            <person name="Hirsch C.D."/>
            <person name="Visser B."/>
            <person name="Pretorius Z.A."/>
            <person name="Steffenson B.J."/>
            <person name="Schwessinger B."/>
            <person name="Dodds P.N."/>
            <person name="Figueroa M."/>
        </authorList>
    </citation>
    <scope>NUCLEOTIDE SEQUENCE [LARGE SCALE GENOMIC DNA]</scope>
    <source>
        <strain evidence="1">21-0</strain>
    </source>
</reference>
<dbReference type="Proteomes" id="UP000324748">
    <property type="component" value="Unassembled WGS sequence"/>
</dbReference>
<name>A0A5B0QCZ1_PUCGR</name>
<accession>A0A5B0QCZ1</accession>
<proteinExistence type="predicted"/>
<organism evidence="1 2">
    <name type="scientific">Puccinia graminis f. sp. tritici</name>
    <dbReference type="NCBI Taxonomy" id="56615"/>
    <lineage>
        <taxon>Eukaryota</taxon>
        <taxon>Fungi</taxon>
        <taxon>Dikarya</taxon>
        <taxon>Basidiomycota</taxon>
        <taxon>Pucciniomycotina</taxon>
        <taxon>Pucciniomycetes</taxon>
        <taxon>Pucciniales</taxon>
        <taxon>Pucciniaceae</taxon>
        <taxon>Puccinia</taxon>
    </lineage>
</organism>
<gene>
    <name evidence="1" type="ORF">PGT21_035308</name>
</gene>
<comment type="caution">
    <text evidence="1">The sequence shown here is derived from an EMBL/GenBank/DDBJ whole genome shotgun (WGS) entry which is preliminary data.</text>
</comment>
<dbReference type="AlphaFoldDB" id="A0A5B0QCZ1"/>
<dbReference type="EMBL" id="VSWC01000027">
    <property type="protein sequence ID" value="KAA1110989.1"/>
    <property type="molecule type" value="Genomic_DNA"/>
</dbReference>
<protein>
    <submittedName>
        <fullName evidence="1">Uncharacterized protein</fullName>
    </submittedName>
</protein>